<accession>A0A6G9YK54</accession>
<protein>
    <submittedName>
        <fullName evidence="1">Uncharacterized protein</fullName>
    </submittedName>
</protein>
<sequence length="63" mass="6282">MSRGVLLDVAAARGTDRLAGDHAVVPEDPTAAEQFGDVQVRLSATPESVVGGTGSPVAPVAVL</sequence>
<evidence type="ECO:0000313" key="1">
    <source>
        <dbReference type="EMBL" id="QIS13568.1"/>
    </source>
</evidence>
<dbReference type="RefSeq" id="WP_203217369.1">
    <property type="nucleotide sequence ID" value="NZ_CP046172.1"/>
</dbReference>
<dbReference type="KEGG" id="nah:F5544_28585"/>
<evidence type="ECO:0000313" key="2">
    <source>
        <dbReference type="Proteomes" id="UP000503540"/>
    </source>
</evidence>
<keyword evidence="2" id="KW-1185">Reference proteome</keyword>
<dbReference type="EMBL" id="CP046172">
    <property type="protein sequence ID" value="QIS13568.1"/>
    <property type="molecule type" value="Genomic_DNA"/>
</dbReference>
<organism evidence="1 2">
    <name type="scientific">Nocardia arthritidis</name>
    <dbReference type="NCBI Taxonomy" id="228602"/>
    <lineage>
        <taxon>Bacteria</taxon>
        <taxon>Bacillati</taxon>
        <taxon>Actinomycetota</taxon>
        <taxon>Actinomycetes</taxon>
        <taxon>Mycobacteriales</taxon>
        <taxon>Nocardiaceae</taxon>
        <taxon>Nocardia</taxon>
    </lineage>
</organism>
<name>A0A6G9YK54_9NOCA</name>
<proteinExistence type="predicted"/>
<reference evidence="1 2" key="1">
    <citation type="journal article" date="2019" name="ACS Chem. Biol.">
        <title>Identification and Mobilization of a Cryptic Antibiotic Biosynthesis Gene Locus from a Human-Pathogenic Nocardia Isolate.</title>
        <authorList>
            <person name="Herisse M."/>
            <person name="Ishida K."/>
            <person name="Porter J.L."/>
            <person name="Howden B."/>
            <person name="Hertweck C."/>
            <person name="Stinear T.P."/>
            <person name="Pidot S.J."/>
        </authorList>
    </citation>
    <scope>NUCLEOTIDE SEQUENCE [LARGE SCALE GENOMIC DNA]</scope>
    <source>
        <strain evidence="1 2">AUSMDU00012717</strain>
    </source>
</reference>
<dbReference type="Proteomes" id="UP000503540">
    <property type="component" value="Chromosome"/>
</dbReference>
<gene>
    <name evidence="1" type="ORF">F5544_28585</name>
</gene>
<dbReference type="AlphaFoldDB" id="A0A6G9YK54"/>